<proteinExistence type="inferred from homology"/>
<reference evidence="8" key="3">
    <citation type="submission" date="2025-09" db="UniProtKB">
        <authorList>
            <consortium name="Ensembl"/>
        </authorList>
    </citation>
    <scope>IDENTIFICATION</scope>
</reference>
<evidence type="ECO:0000313" key="8">
    <source>
        <dbReference type="Ensembl" id="ENSELUP00000095279.1"/>
    </source>
</evidence>
<feature type="transmembrane region" description="Helical" evidence="7">
    <location>
        <begin position="56"/>
        <end position="78"/>
    </location>
</feature>
<organism evidence="8 9">
    <name type="scientific">Esox lucius</name>
    <name type="common">Northern pike</name>
    <dbReference type="NCBI Taxonomy" id="8010"/>
    <lineage>
        <taxon>Eukaryota</taxon>
        <taxon>Metazoa</taxon>
        <taxon>Chordata</taxon>
        <taxon>Craniata</taxon>
        <taxon>Vertebrata</taxon>
        <taxon>Euteleostomi</taxon>
        <taxon>Actinopterygii</taxon>
        <taxon>Neopterygii</taxon>
        <taxon>Teleostei</taxon>
        <taxon>Protacanthopterygii</taxon>
        <taxon>Esociformes</taxon>
        <taxon>Esocidae</taxon>
        <taxon>Esox</taxon>
    </lineage>
</organism>
<keyword evidence="4 7" id="KW-1133">Transmembrane helix</keyword>
<keyword evidence="9" id="KW-1185">Reference proteome</keyword>
<dbReference type="GeneID" id="105018929"/>
<feature type="compositionally biased region" description="Polar residues" evidence="6">
    <location>
        <begin position="1"/>
        <end position="22"/>
    </location>
</feature>
<evidence type="ECO:0000256" key="6">
    <source>
        <dbReference type="SAM" id="MobiDB-lite"/>
    </source>
</evidence>
<evidence type="ECO:0000256" key="2">
    <source>
        <dbReference type="ARBA" id="ARBA00005308"/>
    </source>
</evidence>
<dbReference type="Pfam" id="PF10177">
    <property type="entry name" value="DUF2371"/>
    <property type="match status" value="1"/>
</dbReference>
<reference evidence="8 9" key="1">
    <citation type="submission" date="2020-02" db="EMBL/GenBank/DDBJ databases">
        <title>Esox lucius (northern pike) genome, fEsoLuc1, primary haplotype.</title>
        <authorList>
            <person name="Myers G."/>
            <person name="Karagic N."/>
            <person name="Meyer A."/>
            <person name="Pippel M."/>
            <person name="Reichard M."/>
            <person name="Winkler S."/>
            <person name="Tracey A."/>
            <person name="Sims Y."/>
            <person name="Howe K."/>
            <person name="Rhie A."/>
            <person name="Formenti G."/>
            <person name="Durbin R."/>
            <person name="Fedrigo O."/>
            <person name="Jarvis E.D."/>
        </authorList>
    </citation>
    <scope>NUCLEOTIDE SEQUENCE [LARGE SCALE GENOMIC DNA]</scope>
</reference>
<comment type="similarity">
    <text evidence="2">Belongs to the TMEM200 family.</text>
</comment>
<name>A0AAY5L2E4_ESOLU</name>
<dbReference type="AlphaFoldDB" id="A0AAY5L2E4"/>
<evidence type="ECO:0000256" key="3">
    <source>
        <dbReference type="ARBA" id="ARBA00022692"/>
    </source>
</evidence>
<evidence type="ECO:0000256" key="7">
    <source>
        <dbReference type="SAM" id="Phobius"/>
    </source>
</evidence>
<dbReference type="Ensembl" id="ENSELUT00000088314.1">
    <property type="protein sequence ID" value="ENSELUP00000095279.1"/>
    <property type="gene ID" value="ENSELUG00000036562.1"/>
</dbReference>
<dbReference type="KEGG" id="els:105018929"/>
<dbReference type="GO" id="GO:0016020">
    <property type="term" value="C:membrane"/>
    <property type="evidence" value="ECO:0007669"/>
    <property type="project" value="UniProtKB-SubCell"/>
</dbReference>
<evidence type="ECO:0000313" key="9">
    <source>
        <dbReference type="Proteomes" id="UP000265140"/>
    </source>
</evidence>
<feature type="region of interest" description="Disordered" evidence="6">
    <location>
        <begin position="235"/>
        <end position="256"/>
    </location>
</feature>
<accession>A0AAY5L2E4</accession>
<feature type="compositionally biased region" description="Low complexity" evidence="6">
    <location>
        <begin position="242"/>
        <end position="253"/>
    </location>
</feature>
<evidence type="ECO:0000256" key="4">
    <source>
        <dbReference type="ARBA" id="ARBA00022989"/>
    </source>
</evidence>
<evidence type="ECO:0008006" key="10">
    <source>
        <dbReference type="Google" id="ProtNLM"/>
    </source>
</evidence>
<reference evidence="8" key="2">
    <citation type="submission" date="2025-08" db="UniProtKB">
        <authorList>
            <consortium name="Ensembl"/>
        </authorList>
    </citation>
    <scope>IDENTIFICATION</scope>
</reference>
<keyword evidence="3 7" id="KW-0812">Transmembrane</keyword>
<dbReference type="PANTHER" id="PTHR31815">
    <property type="entry name" value="AGAP005329-PA"/>
    <property type="match status" value="1"/>
</dbReference>
<feature type="compositionally biased region" description="Basic and acidic residues" evidence="6">
    <location>
        <begin position="147"/>
        <end position="156"/>
    </location>
</feature>
<dbReference type="InterPro" id="IPR018787">
    <property type="entry name" value="DUF2371_TMEM200"/>
</dbReference>
<protein>
    <recommendedName>
        <fullName evidence="10">Transmembrane protein 200B</fullName>
    </recommendedName>
</protein>
<dbReference type="GeneTree" id="ENSGT00530000063698"/>
<evidence type="ECO:0000256" key="1">
    <source>
        <dbReference type="ARBA" id="ARBA00004141"/>
    </source>
</evidence>
<comment type="subcellular location">
    <subcellularLocation>
        <location evidence="1">Membrane</location>
        <topology evidence="1">Multi-pass membrane protein</topology>
    </subcellularLocation>
</comment>
<feature type="region of interest" description="Disordered" evidence="6">
    <location>
        <begin position="137"/>
        <end position="192"/>
    </location>
</feature>
<sequence length="271" mass="29989">MTAAGSTGDLNSACSTDSSQEPETAYPQTRRPCPNCFLKQEEDKRKVKLRLRSPPGAWLMVGAVVVMVGMVVAIAGYASSTSNPVGGRVSSHSDRMKLLGPVIMGLGLFIFICAGTLLFENRDRESRKLESLDKLKEQGKRKRKKMREQCRKKCDRDDVELGNQREHSDRHLPLPEECPPPVPPRVPRQGGSDLEIVSEGELRTLLPNEGQRWRQVGEVVGREGPALLTRVIRYHDPPSPIPSSGDSDSCNSSEINYNVRTGSPIHSIHEL</sequence>
<evidence type="ECO:0000256" key="5">
    <source>
        <dbReference type="ARBA" id="ARBA00023136"/>
    </source>
</evidence>
<feature type="region of interest" description="Disordered" evidence="6">
    <location>
        <begin position="1"/>
        <end position="32"/>
    </location>
</feature>
<feature type="compositionally biased region" description="Basic and acidic residues" evidence="6">
    <location>
        <begin position="163"/>
        <end position="174"/>
    </location>
</feature>
<feature type="compositionally biased region" description="Pro residues" evidence="6">
    <location>
        <begin position="176"/>
        <end position="186"/>
    </location>
</feature>
<feature type="transmembrane region" description="Helical" evidence="7">
    <location>
        <begin position="98"/>
        <end position="119"/>
    </location>
</feature>
<dbReference type="PANTHER" id="PTHR31815:SF3">
    <property type="entry name" value="TRANSMEMBRANE PROTEIN 200B"/>
    <property type="match status" value="1"/>
</dbReference>
<keyword evidence="5 7" id="KW-0472">Membrane</keyword>
<dbReference type="Proteomes" id="UP000265140">
    <property type="component" value="Chromosome 20"/>
</dbReference>
<dbReference type="RefSeq" id="XP_010883047.1">
    <property type="nucleotide sequence ID" value="XM_010884745.4"/>
</dbReference>